<proteinExistence type="predicted"/>
<dbReference type="Proteomes" id="UP000001307">
    <property type="component" value="Unassembled WGS sequence"/>
</dbReference>
<dbReference type="OrthoDB" id="66977at2759"/>
<feature type="compositionally biased region" description="Polar residues" evidence="1">
    <location>
        <begin position="38"/>
        <end position="47"/>
    </location>
</feature>
<evidence type="ECO:0000256" key="1">
    <source>
        <dbReference type="SAM" id="MobiDB-lite"/>
    </source>
</evidence>
<protein>
    <submittedName>
        <fullName evidence="2">Uncharacterized protein</fullName>
    </submittedName>
</protein>
<dbReference type="InParanoid" id="E4WZM9"/>
<gene>
    <name evidence="2" type="ORF">GSOID_T00013393001</name>
</gene>
<dbReference type="AlphaFoldDB" id="E4WZM9"/>
<accession>E4WZM9</accession>
<organism evidence="2">
    <name type="scientific">Oikopleura dioica</name>
    <name type="common">Tunicate</name>
    <dbReference type="NCBI Taxonomy" id="34765"/>
    <lineage>
        <taxon>Eukaryota</taxon>
        <taxon>Metazoa</taxon>
        <taxon>Chordata</taxon>
        <taxon>Tunicata</taxon>
        <taxon>Appendicularia</taxon>
        <taxon>Copelata</taxon>
        <taxon>Oikopleuridae</taxon>
        <taxon>Oikopleura</taxon>
    </lineage>
</organism>
<dbReference type="EMBL" id="FN653019">
    <property type="protein sequence ID" value="CBY22625.1"/>
    <property type="molecule type" value="Genomic_DNA"/>
</dbReference>
<reference evidence="2" key="1">
    <citation type="journal article" date="2010" name="Science">
        <title>Plasticity of animal genome architecture unmasked by rapid evolution of a pelagic tunicate.</title>
        <authorList>
            <person name="Denoeud F."/>
            <person name="Henriet S."/>
            <person name="Mungpakdee S."/>
            <person name="Aury J.M."/>
            <person name="Da Silva C."/>
            <person name="Brinkmann H."/>
            <person name="Mikhaleva J."/>
            <person name="Olsen L.C."/>
            <person name="Jubin C."/>
            <person name="Canestro C."/>
            <person name="Bouquet J.M."/>
            <person name="Danks G."/>
            <person name="Poulain J."/>
            <person name="Campsteijn C."/>
            <person name="Adamski M."/>
            <person name="Cross I."/>
            <person name="Yadetie F."/>
            <person name="Muffato M."/>
            <person name="Louis A."/>
            <person name="Butcher S."/>
            <person name="Tsagkogeorga G."/>
            <person name="Konrad A."/>
            <person name="Singh S."/>
            <person name="Jensen M.F."/>
            <person name="Cong E.H."/>
            <person name="Eikeseth-Otteraa H."/>
            <person name="Noel B."/>
            <person name="Anthouard V."/>
            <person name="Porcel B.M."/>
            <person name="Kachouri-Lafond R."/>
            <person name="Nishino A."/>
            <person name="Ugolini M."/>
            <person name="Chourrout P."/>
            <person name="Nishida H."/>
            <person name="Aasland R."/>
            <person name="Huzurbazar S."/>
            <person name="Westhof E."/>
            <person name="Delsuc F."/>
            <person name="Lehrach H."/>
            <person name="Reinhardt R."/>
            <person name="Weissenbach J."/>
            <person name="Roy S.W."/>
            <person name="Artiguenave F."/>
            <person name="Postlethwait J.H."/>
            <person name="Manak J.R."/>
            <person name="Thompson E.M."/>
            <person name="Jaillon O."/>
            <person name="Du Pasquier L."/>
            <person name="Boudinot P."/>
            <person name="Liberles D.A."/>
            <person name="Volff J.N."/>
            <person name="Philippe H."/>
            <person name="Lenhard B."/>
            <person name="Roest Crollius H."/>
            <person name="Wincker P."/>
            <person name="Chourrout D."/>
        </authorList>
    </citation>
    <scope>NUCLEOTIDE SEQUENCE [LARGE SCALE GENOMIC DNA]</scope>
</reference>
<name>E4WZM9_OIKDI</name>
<keyword evidence="3" id="KW-1185">Reference proteome</keyword>
<feature type="compositionally biased region" description="Polar residues" evidence="1">
    <location>
        <begin position="19"/>
        <end position="28"/>
    </location>
</feature>
<feature type="region of interest" description="Disordered" evidence="1">
    <location>
        <begin position="1"/>
        <end position="54"/>
    </location>
</feature>
<sequence>MWIVAEARRKHSGDGDKQNGGQTRTSDSALPRSPNPTCPSDSNSSPEATEGKRWIEVKHDPESENHQSSSRLEKKIQGPYNMYTTKIQPLFQTTCSSDVQANSINSVIINPHPESNEQTLICGQDVSLVSGENMQASFTTMLPNINGIIELCGLLFAPSYQIRHIDDLTVREQRRRKADGFSELTNVGALFGCGGYKQKTSKQTSNESFISILPDHDVERPFTVEIDDADLEMIQEIREQFNQFLGGDHQFTVSQRSGTSVVSRQKEISRKIFELLYRPRQSIGNYPYAAEMKWRTSSDGLYFVPKFKKDTAFPVPRS</sequence>
<evidence type="ECO:0000313" key="3">
    <source>
        <dbReference type="Proteomes" id="UP000001307"/>
    </source>
</evidence>
<evidence type="ECO:0000313" key="2">
    <source>
        <dbReference type="EMBL" id="CBY22625.1"/>
    </source>
</evidence>